<sequence length="412" mass="47182">MSCCSVKCCRVYLSVFAVIIIIAGIVVCIFSVSVKNEAIFDSNDDFKKYGRVPFAISLSLGIILILTGLSSLVTSYKYNRIMRIILGCLSFSLFISFIVIGSLLIREYNEGIKILNNVCRNIEIREFDENSDMHNLILFAGSYDMVLMTTSNSFMCTDICPCKKADANLWNERELNYAGRTRYQYNDTRYNKTNQFNPLVFVDSGGYNNFYDCLGIDKMIDQKYPNESGLIPNNMIQIIKMLENSYHCNNFCQTSEFFLFRDITEGPPRGGCMKPIQAMLKRLLEGGGGISFFASFSSFFLLLGLLFNCRFRNMKDYEEWRSNQNQNRQNDDSSIGQFKIDGFNDIGYQSSIVQKGFHQNNDKIGGRTININDDGQVQVEYVLTNGQDQDRNEPYHRQSAQKLNNDYDDTQI</sequence>
<keyword evidence="4 6" id="KW-0472">Membrane</keyword>
<evidence type="ECO:0000256" key="6">
    <source>
        <dbReference type="SAM" id="Phobius"/>
    </source>
</evidence>
<dbReference type="GO" id="GO:0016020">
    <property type="term" value="C:membrane"/>
    <property type="evidence" value="ECO:0007669"/>
    <property type="project" value="UniProtKB-SubCell"/>
</dbReference>
<organism evidence="7 8">
    <name type="scientific">Stylonychia lemnae</name>
    <name type="common">Ciliate</name>
    <dbReference type="NCBI Taxonomy" id="5949"/>
    <lineage>
        <taxon>Eukaryota</taxon>
        <taxon>Sar</taxon>
        <taxon>Alveolata</taxon>
        <taxon>Ciliophora</taxon>
        <taxon>Intramacronucleata</taxon>
        <taxon>Spirotrichea</taxon>
        <taxon>Stichotrichia</taxon>
        <taxon>Sporadotrichida</taxon>
        <taxon>Oxytrichidae</taxon>
        <taxon>Stylonychinae</taxon>
        <taxon>Stylonychia</taxon>
    </lineage>
</organism>
<gene>
    <name evidence="7" type="primary">Contig15128.g16121</name>
    <name evidence="7" type="ORF">STYLEM_6149</name>
</gene>
<evidence type="ECO:0000256" key="2">
    <source>
        <dbReference type="ARBA" id="ARBA00022692"/>
    </source>
</evidence>
<dbReference type="AlphaFoldDB" id="A0A078A5K9"/>
<dbReference type="OMA" id="HIPINQQ"/>
<feature type="transmembrane region" description="Helical" evidence="6">
    <location>
        <begin position="52"/>
        <end position="72"/>
    </location>
</feature>
<comment type="subcellular location">
    <subcellularLocation>
        <location evidence="1">Membrane</location>
        <topology evidence="1">Multi-pass membrane protein</topology>
    </subcellularLocation>
</comment>
<evidence type="ECO:0000313" key="8">
    <source>
        <dbReference type="Proteomes" id="UP000039865"/>
    </source>
</evidence>
<evidence type="ECO:0000256" key="3">
    <source>
        <dbReference type="ARBA" id="ARBA00022989"/>
    </source>
</evidence>
<reference evidence="7 8" key="1">
    <citation type="submission" date="2014-06" db="EMBL/GenBank/DDBJ databases">
        <authorList>
            <person name="Swart Estienne"/>
        </authorList>
    </citation>
    <scope>NUCLEOTIDE SEQUENCE [LARGE SCALE GENOMIC DNA]</scope>
    <source>
        <strain evidence="7 8">130c</strain>
    </source>
</reference>
<evidence type="ECO:0000256" key="1">
    <source>
        <dbReference type="ARBA" id="ARBA00004141"/>
    </source>
</evidence>
<feature type="region of interest" description="Disordered" evidence="5">
    <location>
        <begin position="385"/>
        <end position="412"/>
    </location>
</feature>
<evidence type="ECO:0000256" key="4">
    <source>
        <dbReference type="ARBA" id="ARBA00023136"/>
    </source>
</evidence>
<name>A0A078A5K9_STYLE</name>
<keyword evidence="8" id="KW-1185">Reference proteome</keyword>
<feature type="transmembrane region" description="Helical" evidence="6">
    <location>
        <begin position="84"/>
        <end position="105"/>
    </location>
</feature>
<proteinExistence type="predicted"/>
<dbReference type="InParanoid" id="A0A078A5K9"/>
<evidence type="ECO:0000256" key="5">
    <source>
        <dbReference type="SAM" id="MobiDB-lite"/>
    </source>
</evidence>
<protein>
    <submittedName>
        <fullName evidence="7">Tetraspanin family protein</fullName>
    </submittedName>
</protein>
<dbReference type="InterPro" id="IPR018499">
    <property type="entry name" value="Tetraspanin/Peripherin"/>
</dbReference>
<dbReference type="Proteomes" id="UP000039865">
    <property type="component" value="Unassembled WGS sequence"/>
</dbReference>
<dbReference type="Pfam" id="PF00335">
    <property type="entry name" value="Tetraspanin"/>
    <property type="match status" value="1"/>
</dbReference>
<keyword evidence="3 6" id="KW-1133">Transmembrane helix</keyword>
<feature type="transmembrane region" description="Helical" evidence="6">
    <location>
        <begin position="289"/>
        <end position="307"/>
    </location>
</feature>
<evidence type="ECO:0000313" key="7">
    <source>
        <dbReference type="EMBL" id="CDW77179.1"/>
    </source>
</evidence>
<feature type="transmembrane region" description="Helical" evidence="6">
    <location>
        <begin position="12"/>
        <end position="32"/>
    </location>
</feature>
<keyword evidence="2 6" id="KW-0812">Transmembrane</keyword>
<dbReference type="EMBL" id="CCKQ01005907">
    <property type="protein sequence ID" value="CDW77179.1"/>
    <property type="molecule type" value="Genomic_DNA"/>
</dbReference>
<accession>A0A078A5K9</accession>